<sequence>MLTDEPSVAVFLSAFLEEVHSCKILTELFNFSQMTSIEFGKMIQPYILATFNQVKFPNASEITQRCITPILKCRKKLSPSLVAKVYANTFSKVAFLNGLLNEENAGAMALSYADVMRENAKRYKRTGMKDWKFKTLPYGFVDFAMCLHLVTQENARLVCLVYANEWKLVHLS</sequence>
<accession>A0A8X6TEP9</accession>
<dbReference type="OrthoDB" id="6437435at2759"/>
<evidence type="ECO:0000313" key="1">
    <source>
        <dbReference type="EMBL" id="GFT00241.1"/>
    </source>
</evidence>
<dbReference type="EMBL" id="BMAW01006734">
    <property type="protein sequence ID" value="GFT00241.1"/>
    <property type="molecule type" value="Genomic_DNA"/>
</dbReference>
<dbReference type="Proteomes" id="UP000887013">
    <property type="component" value="Unassembled WGS sequence"/>
</dbReference>
<protein>
    <submittedName>
        <fullName evidence="1">Uncharacterized protein</fullName>
    </submittedName>
</protein>
<name>A0A8X6TEP9_NEPPI</name>
<reference evidence="1" key="1">
    <citation type="submission" date="2020-08" db="EMBL/GenBank/DDBJ databases">
        <title>Multicomponent nature underlies the extraordinary mechanical properties of spider dragline silk.</title>
        <authorList>
            <person name="Kono N."/>
            <person name="Nakamura H."/>
            <person name="Mori M."/>
            <person name="Yoshida Y."/>
            <person name="Ohtoshi R."/>
            <person name="Malay A.D."/>
            <person name="Moran D.A.P."/>
            <person name="Tomita M."/>
            <person name="Numata K."/>
            <person name="Arakawa K."/>
        </authorList>
    </citation>
    <scope>NUCLEOTIDE SEQUENCE</scope>
</reference>
<organism evidence="1 2">
    <name type="scientific">Nephila pilipes</name>
    <name type="common">Giant wood spider</name>
    <name type="synonym">Nephila maculata</name>
    <dbReference type="NCBI Taxonomy" id="299642"/>
    <lineage>
        <taxon>Eukaryota</taxon>
        <taxon>Metazoa</taxon>
        <taxon>Ecdysozoa</taxon>
        <taxon>Arthropoda</taxon>
        <taxon>Chelicerata</taxon>
        <taxon>Arachnida</taxon>
        <taxon>Araneae</taxon>
        <taxon>Araneomorphae</taxon>
        <taxon>Entelegynae</taxon>
        <taxon>Araneoidea</taxon>
        <taxon>Nephilidae</taxon>
        <taxon>Nephila</taxon>
    </lineage>
</organism>
<dbReference type="AlphaFoldDB" id="A0A8X6TEP9"/>
<dbReference type="Gene3D" id="1.10.274.60">
    <property type="entry name" value="Spidroin, repetitive domain"/>
    <property type="match status" value="1"/>
</dbReference>
<evidence type="ECO:0000313" key="2">
    <source>
        <dbReference type="Proteomes" id="UP000887013"/>
    </source>
</evidence>
<dbReference type="InterPro" id="IPR043070">
    <property type="entry name" value="Spidroin_repeat"/>
</dbReference>
<keyword evidence="2" id="KW-1185">Reference proteome</keyword>
<proteinExistence type="predicted"/>
<gene>
    <name evidence="1" type="ORF">NPIL_392571</name>
</gene>
<comment type="caution">
    <text evidence="1">The sequence shown here is derived from an EMBL/GenBank/DDBJ whole genome shotgun (WGS) entry which is preliminary data.</text>
</comment>